<keyword evidence="8 9" id="KW-0539">Nucleus</keyword>
<dbReference type="PROSITE" id="PS50023">
    <property type="entry name" value="LIM_DOMAIN_2"/>
    <property type="match status" value="2"/>
</dbReference>
<keyword evidence="7 9" id="KW-0371">Homeobox</keyword>
<dbReference type="InterPro" id="IPR050453">
    <property type="entry name" value="LIM_Homeobox_TF"/>
</dbReference>
<proteinExistence type="predicted"/>
<feature type="DNA-binding region" description="Homeobox" evidence="9">
    <location>
        <begin position="162"/>
        <end position="221"/>
    </location>
</feature>
<sequence>LCVCVCICPVLYLLTVSFKLFFTVTENTELCICDRCDKPIRDRFVSKVLDRCYHANCLCCTECDKLLTTKCFMKGNMPFCKDHFYQRFGTKCSTCNNGICPDGVVRRANEHVYHIACFKCAVCKRELRTGDEYYLIPTDGRLVCKVDYEMAKTKENEPDTSSKRPRTTITAKSLETLKQAYQASSKPARHIREQLAADTGLDMRVVQVWFQNRRAKEKRLKKDAGRRWGTYSFLKAMDSDSASPEESLCHSPIYTRQQPSKPIILFLLQFQNSDIFLAIDRCQKICKKFFAVK</sequence>
<name>A0A0N4VF66_ENTVE</name>
<dbReference type="SUPFAM" id="SSF46689">
    <property type="entry name" value="Homeodomain-like"/>
    <property type="match status" value="1"/>
</dbReference>
<evidence type="ECO:0000256" key="8">
    <source>
        <dbReference type="ARBA" id="ARBA00023242"/>
    </source>
</evidence>
<dbReference type="Pfam" id="PF00046">
    <property type="entry name" value="Homeodomain"/>
    <property type="match status" value="1"/>
</dbReference>
<evidence type="ECO:0000256" key="4">
    <source>
        <dbReference type="ARBA" id="ARBA00022833"/>
    </source>
</evidence>
<dbReference type="Pfam" id="PF00412">
    <property type="entry name" value="LIM"/>
    <property type="match status" value="2"/>
</dbReference>
<dbReference type="InterPro" id="IPR009057">
    <property type="entry name" value="Homeodomain-like_sf"/>
</dbReference>
<evidence type="ECO:0000256" key="12">
    <source>
        <dbReference type="SAM" id="SignalP"/>
    </source>
</evidence>
<dbReference type="AlphaFoldDB" id="A0A0N4VF66"/>
<keyword evidence="3" id="KW-0677">Repeat</keyword>
<dbReference type="InterPro" id="IPR017970">
    <property type="entry name" value="Homeobox_CS"/>
</dbReference>
<dbReference type="PANTHER" id="PTHR24208">
    <property type="entry name" value="LIM/HOMEOBOX PROTEIN LHX"/>
    <property type="match status" value="1"/>
</dbReference>
<dbReference type="PROSITE" id="PS50071">
    <property type="entry name" value="HOMEOBOX_2"/>
    <property type="match status" value="1"/>
</dbReference>
<feature type="domain" description="LIM zinc-binding" evidence="13">
    <location>
        <begin position="31"/>
        <end position="89"/>
    </location>
</feature>
<protein>
    <submittedName>
        <fullName evidence="15">LIM/homeobox protein Lhx3</fullName>
    </submittedName>
</protein>
<dbReference type="PROSITE" id="PS00478">
    <property type="entry name" value="LIM_DOMAIN_1"/>
    <property type="match status" value="2"/>
</dbReference>
<dbReference type="PROSITE" id="PS00027">
    <property type="entry name" value="HOMEOBOX_1"/>
    <property type="match status" value="1"/>
</dbReference>
<accession>A0A0N4VF66</accession>
<dbReference type="SMART" id="SM00389">
    <property type="entry name" value="HOX"/>
    <property type="match status" value="1"/>
</dbReference>
<dbReference type="FunFam" id="2.10.110.10:FF:000032">
    <property type="entry name" value="LIM/homeobox protein Lhx3"/>
    <property type="match status" value="1"/>
</dbReference>
<dbReference type="GO" id="GO:0005634">
    <property type="term" value="C:nucleus"/>
    <property type="evidence" value="ECO:0007669"/>
    <property type="project" value="UniProtKB-SubCell"/>
</dbReference>
<dbReference type="Gene3D" id="2.10.110.10">
    <property type="entry name" value="Cysteine Rich Protein"/>
    <property type="match status" value="2"/>
</dbReference>
<evidence type="ECO:0000256" key="6">
    <source>
        <dbReference type="ARBA" id="ARBA00023125"/>
    </source>
</evidence>
<evidence type="ECO:0000256" key="3">
    <source>
        <dbReference type="ARBA" id="ARBA00022737"/>
    </source>
</evidence>
<keyword evidence="4 10" id="KW-0862">Zinc</keyword>
<evidence type="ECO:0000256" key="2">
    <source>
        <dbReference type="ARBA" id="ARBA00022723"/>
    </source>
</evidence>
<feature type="chain" id="PRO_5005887574" evidence="12">
    <location>
        <begin position="18"/>
        <end position="293"/>
    </location>
</feature>
<evidence type="ECO:0000256" key="5">
    <source>
        <dbReference type="ARBA" id="ARBA00023038"/>
    </source>
</evidence>
<dbReference type="SMART" id="SM00132">
    <property type="entry name" value="LIM"/>
    <property type="match status" value="2"/>
</dbReference>
<evidence type="ECO:0000256" key="7">
    <source>
        <dbReference type="ARBA" id="ARBA00023155"/>
    </source>
</evidence>
<evidence type="ECO:0000256" key="11">
    <source>
        <dbReference type="RuleBase" id="RU000682"/>
    </source>
</evidence>
<dbReference type="WBParaSite" id="EVEC_0000937801-mRNA-1">
    <property type="protein sequence ID" value="EVEC_0000937801-mRNA-1"/>
    <property type="gene ID" value="EVEC_0000937801"/>
</dbReference>
<feature type="signal peptide" evidence="12">
    <location>
        <begin position="1"/>
        <end position="17"/>
    </location>
</feature>
<dbReference type="GO" id="GO:0046872">
    <property type="term" value="F:metal ion binding"/>
    <property type="evidence" value="ECO:0007669"/>
    <property type="project" value="UniProtKB-KW"/>
</dbReference>
<evidence type="ECO:0000256" key="10">
    <source>
        <dbReference type="PROSITE-ProRule" id="PRU00125"/>
    </source>
</evidence>
<dbReference type="Gene3D" id="1.10.10.60">
    <property type="entry name" value="Homeodomain-like"/>
    <property type="match status" value="1"/>
</dbReference>
<evidence type="ECO:0000256" key="9">
    <source>
        <dbReference type="PROSITE-ProRule" id="PRU00108"/>
    </source>
</evidence>
<evidence type="ECO:0000259" key="14">
    <source>
        <dbReference type="PROSITE" id="PS50071"/>
    </source>
</evidence>
<dbReference type="GO" id="GO:0000981">
    <property type="term" value="F:DNA-binding transcription factor activity, RNA polymerase II-specific"/>
    <property type="evidence" value="ECO:0007669"/>
    <property type="project" value="InterPro"/>
</dbReference>
<keyword evidence="2 10" id="KW-0479">Metal-binding</keyword>
<feature type="domain" description="LIM zinc-binding" evidence="13">
    <location>
        <begin position="90"/>
        <end position="154"/>
    </location>
</feature>
<keyword evidence="5 10" id="KW-0440">LIM domain</keyword>
<evidence type="ECO:0000259" key="13">
    <source>
        <dbReference type="PROSITE" id="PS50023"/>
    </source>
</evidence>
<keyword evidence="12" id="KW-0732">Signal</keyword>
<feature type="domain" description="Homeobox" evidence="14">
    <location>
        <begin position="160"/>
        <end position="220"/>
    </location>
</feature>
<reference evidence="15" key="1">
    <citation type="submission" date="2017-02" db="UniProtKB">
        <authorList>
            <consortium name="WormBaseParasite"/>
        </authorList>
    </citation>
    <scope>IDENTIFICATION</scope>
</reference>
<dbReference type="InterPro" id="IPR001781">
    <property type="entry name" value="Znf_LIM"/>
</dbReference>
<dbReference type="GO" id="GO:0030182">
    <property type="term" value="P:neuron differentiation"/>
    <property type="evidence" value="ECO:0007669"/>
    <property type="project" value="TreeGrafter"/>
</dbReference>
<dbReference type="PANTHER" id="PTHR24208:SF128">
    <property type="entry name" value="LIM3, ISOFORM G"/>
    <property type="match status" value="1"/>
</dbReference>
<evidence type="ECO:0000313" key="15">
    <source>
        <dbReference type="WBParaSite" id="EVEC_0000937801-mRNA-1"/>
    </source>
</evidence>
<dbReference type="SUPFAM" id="SSF57716">
    <property type="entry name" value="Glucocorticoid receptor-like (DNA-binding domain)"/>
    <property type="match status" value="2"/>
</dbReference>
<organism evidence="15">
    <name type="scientific">Enterobius vermicularis</name>
    <name type="common">Human pinworm</name>
    <dbReference type="NCBI Taxonomy" id="51028"/>
    <lineage>
        <taxon>Eukaryota</taxon>
        <taxon>Metazoa</taxon>
        <taxon>Ecdysozoa</taxon>
        <taxon>Nematoda</taxon>
        <taxon>Chromadorea</taxon>
        <taxon>Rhabditida</taxon>
        <taxon>Spirurina</taxon>
        <taxon>Oxyuridomorpha</taxon>
        <taxon>Oxyuroidea</taxon>
        <taxon>Oxyuridae</taxon>
        <taxon>Enterobius</taxon>
    </lineage>
</organism>
<dbReference type="CDD" id="cd00086">
    <property type="entry name" value="homeodomain"/>
    <property type="match status" value="1"/>
</dbReference>
<dbReference type="InterPro" id="IPR001356">
    <property type="entry name" value="HD"/>
</dbReference>
<comment type="subcellular location">
    <subcellularLocation>
        <location evidence="1 9 11">Nucleus</location>
    </subcellularLocation>
</comment>
<dbReference type="FunFam" id="1.10.10.60:FF:000219">
    <property type="entry name" value="LIM/homeobox protein Lhx3"/>
    <property type="match status" value="1"/>
</dbReference>
<evidence type="ECO:0000256" key="1">
    <source>
        <dbReference type="ARBA" id="ARBA00004123"/>
    </source>
</evidence>
<dbReference type="GO" id="GO:0000977">
    <property type="term" value="F:RNA polymerase II transcription regulatory region sequence-specific DNA binding"/>
    <property type="evidence" value="ECO:0007669"/>
    <property type="project" value="TreeGrafter"/>
</dbReference>
<keyword evidence="6 9" id="KW-0238">DNA-binding</keyword>